<name>A0A6J4PWR3_9BACT</name>
<sequence length="46" mass="5538">MFERNKIFLLVCANDINKFRVERGLYMIFKIYLTTGEPENIKRSKP</sequence>
<evidence type="ECO:0000313" key="1">
    <source>
        <dbReference type="EMBL" id="CAA9426601.1"/>
    </source>
</evidence>
<protein>
    <submittedName>
        <fullName evidence="1">Uncharacterized protein</fullName>
    </submittedName>
</protein>
<proteinExistence type="predicted"/>
<organism evidence="1">
    <name type="scientific">uncultured Pyrinomonadaceae bacterium</name>
    <dbReference type="NCBI Taxonomy" id="2283094"/>
    <lineage>
        <taxon>Bacteria</taxon>
        <taxon>Pseudomonadati</taxon>
        <taxon>Acidobacteriota</taxon>
        <taxon>Blastocatellia</taxon>
        <taxon>Blastocatellales</taxon>
        <taxon>Pyrinomonadaceae</taxon>
        <taxon>environmental samples</taxon>
    </lineage>
</organism>
<gene>
    <name evidence="1" type="ORF">AVDCRST_MAG74-3381</name>
</gene>
<accession>A0A6J4PWR3</accession>
<reference evidence="1" key="1">
    <citation type="submission" date="2020-02" db="EMBL/GenBank/DDBJ databases">
        <authorList>
            <person name="Meier V. D."/>
        </authorList>
    </citation>
    <scope>NUCLEOTIDE SEQUENCE</scope>
    <source>
        <strain evidence="1">AVDCRST_MAG74</strain>
    </source>
</reference>
<dbReference type="EMBL" id="CADCUR010000289">
    <property type="protein sequence ID" value="CAA9426601.1"/>
    <property type="molecule type" value="Genomic_DNA"/>
</dbReference>
<dbReference type="AlphaFoldDB" id="A0A6J4PWR3"/>